<comment type="caution">
    <text evidence="3">The sequence shown here is derived from an EMBL/GenBank/DDBJ whole genome shotgun (WGS) entry which is preliminary data.</text>
</comment>
<dbReference type="SUPFAM" id="SSF47413">
    <property type="entry name" value="lambda repressor-like DNA-binding domains"/>
    <property type="match status" value="1"/>
</dbReference>
<dbReference type="SMART" id="SM00354">
    <property type="entry name" value="HTH_LACI"/>
    <property type="match status" value="1"/>
</dbReference>
<dbReference type="PROSITE" id="PS50932">
    <property type="entry name" value="HTH_LACI_2"/>
    <property type="match status" value="1"/>
</dbReference>
<name>A0ABV5SDC8_9ACTN</name>
<dbReference type="InterPro" id="IPR010982">
    <property type="entry name" value="Lambda_DNA-bd_dom_sf"/>
</dbReference>
<evidence type="ECO:0000259" key="2">
    <source>
        <dbReference type="PROSITE" id="PS50932"/>
    </source>
</evidence>
<evidence type="ECO:0000313" key="4">
    <source>
        <dbReference type="Proteomes" id="UP001589532"/>
    </source>
</evidence>
<dbReference type="GO" id="GO:0003677">
    <property type="term" value="F:DNA binding"/>
    <property type="evidence" value="ECO:0007669"/>
    <property type="project" value="UniProtKB-KW"/>
</dbReference>
<feature type="domain" description="HTH lacI-type" evidence="2">
    <location>
        <begin position="9"/>
        <end position="64"/>
    </location>
</feature>
<gene>
    <name evidence="3" type="ORF">ACFFSA_39045</name>
</gene>
<sequence length="98" mass="10245">MPHAARPTVTLHDVAAAAGVSVSTESRVLGGSTRKVAPEFEARVLAAAAALRRSASRWRRRARVSGSCWRVADRPRKHPHPGVSAPVTAHAGPGGGPR</sequence>
<dbReference type="Gene3D" id="1.10.260.40">
    <property type="entry name" value="lambda repressor-like DNA-binding domains"/>
    <property type="match status" value="1"/>
</dbReference>
<evidence type="ECO:0000313" key="3">
    <source>
        <dbReference type="EMBL" id="MFB9629108.1"/>
    </source>
</evidence>
<protein>
    <submittedName>
        <fullName evidence="3">LacI family DNA-binding transcriptional regulator</fullName>
    </submittedName>
</protein>
<keyword evidence="3" id="KW-0238">DNA-binding</keyword>
<reference evidence="3 4" key="1">
    <citation type="submission" date="2024-09" db="EMBL/GenBank/DDBJ databases">
        <authorList>
            <person name="Sun Q."/>
            <person name="Mori K."/>
        </authorList>
    </citation>
    <scope>NUCLEOTIDE SEQUENCE [LARGE SCALE GENOMIC DNA]</scope>
    <source>
        <strain evidence="3 4">JCM 3143</strain>
    </source>
</reference>
<dbReference type="InterPro" id="IPR000843">
    <property type="entry name" value="HTH_LacI"/>
</dbReference>
<evidence type="ECO:0000256" key="1">
    <source>
        <dbReference type="SAM" id="MobiDB-lite"/>
    </source>
</evidence>
<proteinExistence type="predicted"/>
<dbReference type="EMBL" id="JBHMBW010000054">
    <property type="protein sequence ID" value="MFB9629108.1"/>
    <property type="molecule type" value="Genomic_DNA"/>
</dbReference>
<dbReference type="Pfam" id="PF00356">
    <property type="entry name" value="LacI"/>
    <property type="match status" value="1"/>
</dbReference>
<organism evidence="3 4">
    <name type="scientific">Nonomuraea helvata</name>
    <dbReference type="NCBI Taxonomy" id="37484"/>
    <lineage>
        <taxon>Bacteria</taxon>
        <taxon>Bacillati</taxon>
        <taxon>Actinomycetota</taxon>
        <taxon>Actinomycetes</taxon>
        <taxon>Streptosporangiales</taxon>
        <taxon>Streptosporangiaceae</taxon>
        <taxon>Nonomuraea</taxon>
    </lineage>
</organism>
<keyword evidence="4" id="KW-1185">Reference proteome</keyword>
<feature type="region of interest" description="Disordered" evidence="1">
    <location>
        <begin position="72"/>
        <end position="98"/>
    </location>
</feature>
<dbReference type="RefSeq" id="WP_344985989.1">
    <property type="nucleotide sequence ID" value="NZ_BAAAXV010000001.1"/>
</dbReference>
<accession>A0ABV5SDC8</accession>
<dbReference type="Proteomes" id="UP001589532">
    <property type="component" value="Unassembled WGS sequence"/>
</dbReference>